<dbReference type="Proteomes" id="UP001218881">
    <property type="component" value="Segment"/>
</dbReference>
<accession>A0AAF0JIS3</accession>
<protein>
    <submittedName>
        <fullName evidence="1">DNA transfer protein</fullName>
    </submittedName>
</protein>
<name>A0AAF0JIS3_9CAUD</name>
<gene>
    <name evidence="1" type="ORF">ParaKuw1_00037</name>
</gene>
<keyword evidence="2" id="KW-1185">Reference proteome</keyword>
<reference evidence="1" key="1">
    <citation type="submission" date="2023-02" db="EMBL/GenBank/DDBJ databases">
        <authorList>
            <person name="Rihtman B."/>
        </authorList>
    </citation>
    <scope>NUCLEOTIDE SEQUENCE</scope>
</reference>
<evidence type="ECO:0000313" key="2">
    <source>
        <dbReference type="Proteomes" id="UP001218881"/>
    </source>
</evidence>
<organism evidence="1 2">
    <name type="scientific">Paracoccus phage ParKuw1</name>
    <dbReference type="NCBI Taxonomy" id="3032415"/>
    <lineage>
        <taxon>Viruses</taxon>
        <taxon>Duplodnaviria</taxon>
        <taxon>Heunggongvirae</taxon>
        <taxon>Uroviricota</taxon>
        <taxon>Caudoviricetes</taxon>
        <taxon>Autographivirales</taxon>
        <taxon>Autographivirales incertae sedis</taxon>
        <taxon>Kuwvirus</taxon>
        <taxon>Kuwvirus ParKuw1</taxon>
    </lineage>
</organism>
<sequence length="549" mass="61592">MRNEYFKLSHAEYYVENWPGSTKNELIEYAVQDFEPHPSNEQRFRRRVSDIFDVAIASAADMGDEDDDGLPIIGGILEAAEDMRQWATGTTFVFTSAQANTILNEKFWASLMGLVEDRQAQLHISRFTYNKASHGKRSVKPGSYDGTEDDDIWFDPRIAPFVSDEQVQVASDLVWCGELNIIPTRVDPITGFENYGRGSSIILPHTKMAMRSVPTMKDFPARFCYTTGTVTARNYIEKAAGQKASLHHVYGALLVELDEHGQWWARQINADADGTVYDLTDKYTPDGQIERNVPVEIITHGDIHGNKVDTSVVGVMTGEGGVLDQLTPRHQVFHDSIDFQPRNHHNIRDPHFLHQMKAEGKDNVMQEFGFTAEVLTAFMRDTSRHYIVTSNHDQAIEGWLRNTAGFYDPENLWFWLAMNLYCTERRESGMKPRPFAEALSNALGAEAWAFSFIHEDDSLVIAGIENGLHGHLGPNGARGNPKNLRTVGKANTGHTHSAGIVDGVYTAGVFGNLDMGYNKGLSSWSHSFIVTYQNGKRTIVTIKDGKAWR</sequence>
<dbReference type="EMBL" id="OQ376857">
    <property type="protein sequence ID" value="WFG40870.1"/>
    <property type="molecule type" value="Genomic_DNA"/>
</dbReference>
<proteinExistence type="predicted"/>
<evidence type="ECO:0000313" key="1">
    <source>
        <dbReference type="EMBL" id="WFG40870.1"/>
    </source>
</evidence>